<organism evidence="2 3">
    <name type="scientific">Pseudahrensia aquimaris</name>
    <dbReference type="NCBI Taxonomy" id="744461"/>
    <lineage>
        <taxon>Bacteria</taxon>
        <taxon>Pseudomonadati</taxon>
        <taxon>Pseudomonadota</taxon>
        <taxon>Alphaproteobacteria</taxon>
        <taxon>Hyphomicrobiales</taxon>
        <taxon>Ahrensiaceae</taxon>
        <taxon>Pseudahrensia</taxon>
    </lineage>
</organism>
<dbReference type="InterPro" id="IPR036597">
    <property type="entry name" value="Fido-like_dom_sf"/>
</dbReference>
<dbReference type="PANTHER" id="PTHR13504:SF35">
    <property type="entry name" value="PROTEIN ADENYLYLTRANSFERASE SOFIC"/>
    <property type="match status" value="1"/>
</dbReference>
<evidence type="ECO:0000313" key="2">
    <source>
        <dbReference type="EMBL" id="MFD0916963.1"/>
    </source>
</evidence>
<dbReference type="Pfam" id="PF02661">
    <property type="entry name" value="Fic"/>
    <property type="match status" value="1"/>
</dbReference>
<name>A0ABW3FGV7_9HYPH</name>
<dbReference type="InterPro" id="IPR003812">
    <property type="entry name" value="Fido"/>
</dbReference>
<sequence length="360" mass="40947">MLKETYTIPSLPLTLDFETLTVLKALKNASRSLAEVKGRAPVIPNQAILIDTLSLQEAKDSSEIENIVTTNDELFKGAPEKDIALAGPAKEVAMYRDAMRHGFNALTDTGLITNRTIIEMFRMLKNRNDGFRTLPGTALTNNNGDIIYVPPQIPSEVADRMSELEAYINQEDDLDPLIKMAIVHHQFESIHPFPDGNGRVGRMLNVLYLTKAGLLGTPILYMSRGINRSKGEYYRLLQAVREDNAWEDWVVYLLNIVDDTAKLTLELIEGIRKLMADFKRLIRQNHPKVYSQDLVNNLFRHPYTRIEFVMTELNVSRPTATSYLERLAADPELRVEKMTEGRNNYYVNMALFELLAVDRS</sequence>
<dbReference type="EMBL" id="JBHTJV010000009">
    <property type="protein sequence ID" value="MFD0916963.1"/>
    <property type="molecule type" value="Genomic_DNA"/>
</dbReference>
<keyword evidence="3" id="KW-1185">Reference proteome</keyword>
<protein>
    <submittedName>
        <fullName evidence="2">Fic family protein</fullName>
    </submittedName>
</protein>
<evidence type="ECO:0000313" key="3">
    <source>
        <dbReference type="Proteomes" id="UP001597101"/>
    </source>
</evidence>
<dbReference type="Pfam" id="PF13784">
    <property type="entry name" value="Fic_N"/>
    <property type="match status" value="1"/>
</dbReference>
<gene>
    <name evidence="2" type="ORF">ACFQ14_11140</name>
</gene>
<evidence type="ECO:0000259" key="1">
    <source>
        <dbReference type="PROSITE" id="PS51459"/>
    </source>
</evidence>
<dbReference type="InterPro" id="IPR025758">
    <property type="entry name" value="Fic/DOC_N"/>
</dbReference>
<dbReference type="RefSeq" id="WP_377212803.1">
    <property type="nucleotide sequence ID" value="NZ_JBHTJV010000009.1"/>
</dbReference>
<dbReference type="Gene3D" id="1.10.3290.10">
    <property type="entry name" value="Fido-like domain"/>
    <property type="match status" value="1"/>
</dbReference>
<feature type="domain" description="Fido" evidence="1">
    <location>
        <begin position="112"/>
        <end position="255"/>
    </location>
</feature>
<reference evidence="3" key="1">
    <citation type="journal article" date="2019" name="Int. J. Syst. Evol. Microbiol.">
        <title>The Global Catalogue of Microorganisms (GCM) 10K type strain sequencing project: providing services to taxonomists for standard genome sequencing and annotation.</title>
        <authorList>
            <consortium name="The Broad Institute Genomics Platform"/>
            <consortium name="The Broad Institute Genome Sequencing Center for Infectious Disease"/>
            <person name="Wu L."/>
            <person name="Ma J."/>
        </authorList>
    </citation>
    <scope>NUCLEOTIDE SEQUENCE [LARGE SCALE GENOMIC DNA]</scope>
    <source>
        <strain evidence="3">CCUG 60023</strain>
    </source>
</reference>
<dbReference type="PANTHER" id="PTHR13504">
    <property type="entry name" value="FIDO DOMAIN-CONTAINING PROTEIN DDB_G0283145"/>
    <property type="match status" value="1"/>
</dbReference>
<comment type="caution">
    <text evidence="2">The sequence shown here is derived from an EMBL/GenBank/DDBJ whole genome shotgun (WGS) entry which is preliminary data.</text>
</comment>
<dbReference type="PIRSF" id="PIRSF038925">
    <property type="entry name" value="AMP-prot_trans"/>
    <property type="match status" value="1"/>
</dbReference>
<dbReference type="PROSITE" id="PS51459">
    <property type="entry name" value="FIDO"/>
    <property type="match status" value="1"/>
</dbReference>
<dbReference type="InterPro" id="IPR048770">
    <property type="entry name" value="SoFic-like_C"/>
</dbReference>
<dbReference type="InterPro" id="IPR026287">
    <property type="entry name" value="SoFic-like"/>
</dbReference>
<proteinExistence type="predicted"/>
<dbReference type="SUPFAM" id="SSF140931">
    <property type="entry name" value="Fic-like"/>
    <property type="match status" value="1"/>
</dbReference>
<dbReference type="Proteomes" id="UP001597101">
    <property type="component" value="Unassembled WGS sequence"/>
</dbReference>
<accession>A0ABW3FGV7</accession>
<dbReference type="Pfam" id="PF21248">
    <property type="entry name" value="SoFic-like_C"/>
    <property type="match status" value="1"/>
</dbReference>
<dbReference type="InterPro" id="IPR040198">
    <property type="entry name" value="Fido_containing"/>
</dbReference>